<evidence type="ECO:0000256" key="1">
    <source>
        <dbReference type="SAM" id="MobiDB-lite"/>
    </source>
</evidence>
<dbReference type="AlphaFoldDB" id="A0A484KWU7"/>
<evidence type="ECO:0000313" key="5">
    <source>
        <dbReference type="Proteomes" id="UP000595140"/>
    </source>
</evidence>
<feature type="domain" description="DUF8039" evidence="3">
    <location>
        <begin position="747"/>
        <end position="835"/>
    </location>
</feature>
<organism evidence="4 5">
    <name type="scientific">Cuscuta campestris</name>
    <dbReference type="NCBI Taxonomy" id="132261"/>
    <lineage>
        <taxon>Eukaryota</taxon>
        <taxon>Viridiplantae</taxon>
        <taxon>Streptophyta</taxon>
        <taxon>Embryophyta</taxon>
        <taxon>Tracheophyta</taxon>
        <taxon>Spermatophyta</taxon>
        <taxon>Magnoliopsida</taxon>
        <taxon>eudicotyledons</taxon>
        <taxon>Gunneridae</taxon>
        <taxon>Pentapetalae</taxon>
        <taxon>asterids</taxon>
        <taxon>lamiids</taxon>
        <taxon>Solanales</taxon>
        <taxon>Convolvulaceae</taxon>
        <taxon>Cuscuteae</taxon>
        <taxon>Cuscuta</taxon>
        <taxon>Cuscuta subgen. Grammica</taxon>
        <taxon>Cuscuta sect. Cleistogrammica</taxon>
    </lineage>
</organism>
<gene>
    <name evidence="4" type="ORF">CCAM_LOCUS9555</name>
</gene>
<accession>A0A484KWU7</accession>
<evidence type="ECO:0000313" key="4">
    <source>
        <dbReference type="EMBL" id="VFQ67779.1"/>
    </source>
</evidence>
<dbReference type="PANTHER" id="PTHR33018:SF31">
    <property type="entry name" value="TRANSPOSASE, PTTA_EN_SPM, PLANT"/>
    <property type="match status" value="1"/>
</dbReference>
<dbReference type="Pfam" id="PF13963">
    <property type="entry name" value="Transpos_assoc"/>
    <property type="match status" value="1"/>
</dbReference>
<evidence type="ECO:0000259" key="3">
    <source>
        <dbReference type="Pfam" id="PF26133"/>
    </source>
</evidence>
<dbReference type="InterPro" id="IPR029480">
    <property type="entry name" value="Transpos_assoc"/>
</dbReference>
<dbReference type="Proteomes" id="UP000595140">
    <property type="component" value="Unassembled WGS sequence"/>
</dbReference>
<protein>
    <submittedName>
        <fullName evidence="4">Uncharacterized protein</fullName>
    </submittedName>
</protein>
<keyword evidence="5" id="KW-1185">Reference proteome</keyword>
<dbReference type="EMBL" id="OOIL02000646">
    <property type="protein sequence ID" value="VFQ67779.1"/>
    <property type="molecule type" value="Genomic_DNA"/>
</dbReference>
<dbReference type="InterPro" id="IPR058352">
    <property type="entry name" value="DUF8039"/>
</dbReference>
<name>A0A484KWU7_9ASTE</name>
<dbReference type="PANTHER" id="PTHR33018">
    <property type="entry name" value="OS10G0338966 PROTEIN-RELATED"/>
    <property type="match status" value="1"/>
</dbReference>
<feature type="region of interest" description="Disordered" evidence="1">
    <location>
        <begin position="718"/>
        <end position="737"/>
    </location>
</feature>
<sequence>MRCPCKICKNKYFKDIEDIKLHVLRQGFTPKYLDWVCNGEEHGDYTSHHQRRKSARTFVETEMAEYMNMVIDAAGPSFNPYVPVEEEPNASEKKFDMLKAADTDLWKGCTKMSQLSMVARLLNIKAEHNLSERCYDTICQLFKDGLPKDNSMVSDFYETKKLIEDHVYTRLHSVPRNDEGDVPAAIESNLSIFQSAGRLSGKTKKRRLSDDELKALHHYLMLNSVEIEPFIEKYVDSLRDSNLDITDEALLLQMEESFASWFEKHAWEIVDTLQVIRDVSRGPLPVVSTYPICYVNGYRFHTETHSAKRATFNSGVSIVGEHCSYYGRVEEIIEAFIQPFILATQAKQVAYVEYPRVASRAKGEWLVVCDVKPRGWVETTSDTQKLKSTDDFEYQEDARVAVEIVEVEPHEEAPLLAEFPQLIDLDDSEDEESDDVEIQLNQNYVAMQEAVREEGLNVTPDKIFLSTFGGHDVKNCVHGVGDLARSLPRMHASMADQRKKKKVIGAGKCEKLYKRRREGHSPIELEWEHGEPIRGPYVSEFSGLVGFEVRSRVPITYSNWHDVPQDLRATVLDGVRALSEKNRDIQKKNSYPHYMGRGGYAMLQCEFAVASQAATSADIAGSSTLTSSQLGREDSWLRGYTPGRQAEVMDPAVMEIRDRIVQLKKEVAAGTFVSDGHNDVLTRALGTAEHPGCTRGVGSYSGLRKVFKGNMKPRKPEEGAYMSQHTPSVPPHYGQRSSKASTDFVDVAGVTKVSPCYLRISDPADYIVAHRSVFPRAPGDMVHGVPLLPHQVKVSVTLVLPGMGEYTIPCPTEHMETVADCEGSFVAWPKSLVGVEDPLVQTARHDDFSSSKSRPILSVRPTAPSSAVQDVVDRSSYVAFGLRCRELCQWLTRTSALPTISVILNPESMLYPEETELRMRPENIREFMRREEVDQTIIIIFFKLLHDHMMERGIAFVGLLCPENIAYVVEYGDRQYLDRALETYQS</sequence>
<evidence type="ECO:0000259" key="2">
    <source>
        <dbReference type="Pfam" id="PF13963"/>
    </source>
</evidence>
<feature type="domain" description="Transposase-associated" evidence="2">
    <location>
        <begin position="1"/>
        <end position="40"/>
    </location>
</feature>
<dbReference type="OrthoDB" id="1300947at2759"/>
<reference evidence="4 5" key="1">
    <citation type="submission" date="2018-04" db="EMBL/GenBank/DDBJ databases">
        <authorList>
            <person name="Vogel A."/>
        </authorList>
    </citation>
    <scope>NUCLEOTIDE SEQUENCE [LARGE SCALE GENOMIC DNA]</scope>
</reference>
<proteinExistence type="predicted"/>
<dbReference type="Pfam" id="PF26133">
    <property type="entry name" value="DUF8039"/>
    <property type="match status" value="1"/>
</dbReference>